<reference evidence="1 2" key="1">
    <citation type="submission" date="2024-07" db="EMBL/GenBank/DDBJ databases">
        <authorList>
            <person name="Kang M."/>
        </authorList>
    </citation>
    <scope>NUCLEOTIDE SEQUENCE [LARGE SCALE GENOMIC DNA]</scope>
    <source>
        <strain evidence="1 2">DFM31</strain>
    </source>
</reference>
<dbReference type="SUPFAM" id="SSF89562">
    <property type="entry name" value="RraA-like"/>
    <property type="match status" value="1"/>
</dbReference>
<keyword evidence="2" id="KW-1185">Reference proteome</keyword>
<organism evidence="1 2">
    <name type="scientific">Meridianimarinicoccus marinus</name>
    <dbReference type="NCBI Taxonomy" id="3231483"/>
    <lineage>
        <taxon>Bacteria</taxon>
        <taxon>Pseudomonadati</taxon>
        <taxon>Pseudomonadota</taxon>
        <taxon>Alphaproteobacteria</taxon>
        <taxon>Rhodobacterales</taxon>
        <taxon>Paracoccaceae</taxon>
        <taxon>Meridianimarinicoccus</taxon>
    </lineage>
</organism>
<evidence type="ECO:0000313" key="2">
    <source>
        <dbReference type="Proteomes" id="UP001553161"/>
    </source>
</evidence>
<dbReference type="Proteomes" id="UP001553161">
    <property type="component" value="Unassembled WGS sequence"/>
</dbReference>
<comment type="caution">
    <text evidence="1">The sequence shown here is derived from an EMBL/GenBank/DDBJ whole genome shotgun (WGS) entry which is preliminary data.</text>
</comment>
<dbReference type="RefSeq" id="WP_366194271.1">
    <property type="nucleotide sequence ID" value="NZ_JBFBVU010000026.1"/>
</dbReference>
<gene>
    <name evidence="1" type="ORF">AB0T83_16200</name>
</gene>
<accession>A0ABV3L9T3</accession>
<sequence length="101" mass="10772">MAVRIELDLDGAIRDGNAISAMDFPAYCRASTASTRPAYHRAVDMQQPIGCAKVAGYPGIEEIRACYASPVDKSAPINALHDFGDADRSYALQSPVVAGRD</sequence>
<dbReference type="InterPro" id="IPR036704">
    <property type="entry name" value="RraA/RraA-like_sf"/>
</dbReference>
<dbReference type="EMBL" id="JBFBVU010000026">
    <property type="protein sequence ID" value="MEV8468319.1"/>
    <property type="molecule type" value="Genomic_DNA"/>
</dbReference>
<name>A0ABV3L9T3_9RHOB</name>
<evidence type="ECO:0000313" key="1">
    <source>
        <dbReference type="EMBL" id="MEV8468319.1"/>
    </source>
</evidence>
<dbReference type="Gene3D" id="3.50.30.40">
    <property type="entry name" value="Ribonuclease E inhibitor RraA/RraA-like"/>
    <property type="match status" value="1"/>
</dbReference>
<protein>
    <submittedName>
        <fullName evidence="1">Uncharacterized protein</fullName>
    </submittedName>
</protein>
<proteinExistence type="predicted"/>